<feature type="domain" description="EamA" evidence="7">
    <location>
        <begin position="33"/>
        <end position="162"/>
    </location>
</feature>
<evidence type="ECO:0000313" key="8">
    <source>
        <dbReference type="EMBL" id="AHY42940.1"/>
    </source>
</evidence>
<evidence type="ECO:0000256" key="5">
    <source>
        <dbReference type="ARBA" id="ARBA00023136"/>
    </source>
</evidence>
<feature type="transmembrane region" description="Helical" evidence="6">
    <location>
        <begin position="214"/>
        <end position="232"/>
    </location>
</feature>
<evidence type="ECO:0000259" key="7">
    <source>
        <dbReference type="Pfam" id="PF00892"/>
    </source>
</evidence>
<dbReference type="SUPFAM" id="SSF103481">
    <property type="entry name" value="Multidrug resistance efflux transporter EmrE"/>
    <property type="match status" value="2"/>
</dbReference>
<organism evidence="8 9">
    <name type="scientific">Stutzerimonas stutzeri</name>
    <name type="common">Pseudomonas stutzeri</name>
    <dbReference type="NCBI Taxonomy" id="316"/>
    <lineage>
        <taxon>Bacteria</taxon>
        <taxon>Pseudomonadati</taxon>
        <taxon>Pseudomonadota</taxon>
        <taxon>Gammaproteobacteria</taxon>
        <taxon>Pseudomonadales</taxon>
        <taxon>Pseudomonadaceae</taxon>
        <taxon>Stutzerimonas</taxon>
    </lineage>
</organism>
<dbReference type="GO" id="GO:0016020">
    <property type="term" value="C:membrane"/>
    <property type="evidence" value="ECO:0007669"/>
    <property type="project" value="UniProtKB-SubCell"/>
</dbReference>
<feature type="transmembrane region" description="Helical" evidence="6">
    <location>
        <begin position="61"/>
        <end position="80"/>
    </location>
</feature>
<proteinExistence type="inferred from homology"/>
<dbReference type="EMBL" id="CP007509">
    <property type="protein sequence ID" value="AHY42940.1"/>
    <property type="molecule type" value="Genomic_DNA"/>
</dbReference>
<name>A0A023WTB7_STUST</name>
<dbReference type="AlphaFoldDB" id="A0A023WTB7"/>
<evidence type="ECO:0000313" key="9">
    <source>
        <dbReference type="Proteomes" id="UP000025238"/>
    </source>
</evidence>
<feature type="transmembrane region" description="Helical" evidence="6">
    <location>
        <begin position="35"/>
        <end position="55"/>
    </location>
</feature>
<comment type="subcellular location">
    <subcellularLocation>
        <location evidence="1">Membrane</location>
        <topology evidence="1">Multi-pass membrane protein</topology>
    </subcellularLocation>
</comment>
<dbReference type="InterPro" id="IPR037185">
    <property type="entry name" value="EmrE-like"/>
</dbReference>
<gene>
    <name evidence="8" type="ORF">UIB01_10845</name>
</gene>
<feature type="domain" description="EamA" evidence="7">
    <location>
        <begin position="178"/>
        <end position="318"/>
    </location>
</feature>
<dbReference type="Proteomes" id="UP000025238">
    <property type="component" value="Chromosome"/>
</dbReference>
<comment type="similarity">
    <text evidence="2">Belongs to the EamA transporter family.</text>
</comment>
<evidence type="ECO:0000256" key="4">
    <source>
        <dbReference type="ARBA" id="ARBA00022989"/>
    </source>
</evidence>
<evidence type="ECO:0000256" key="2">
    <source>
        <dbReference type="ARBA" id="ARBA00007362"/>
    </source>
</evidence>
<dbReference type="PANTHER" id="PTHR32322:SF2">
    <property type="entry name" value="EAMA DOMAIN-CONTAINING PROTEIN"/>
    <property type="match status" value="1"/>
</dbReference>
<dbReference type="Pfam" id="PF00892">
    <property type="entry name" value="EamA"/>
    <property type="match status" value="2"/>
</dbReference>
<sequence>MNRSHRRYAINTSLNSQTPEVRSSDSRGGTTRAHLGMLLWALFVGLSFPAVGLLSEGLPPLLLTAMRFSIAALVLAPLAWSQSEGRPGWRTLLLYAAMGLCLAGFFGTMFWAAHRVSALSMATLFVSVPLLAYCLGRGLGVEQPAGRLLAILALGASGALGLAWAENGGDFSGMQLGLGELGFFFGCVASALYPVLSKWGMANGMLPRQAGLRTFWSLIAGAFLIGLMGLLWERPATLLRMNLLDLLLVTYLGVFSSAMTFFLQQRATSVLTPGAVTAYSYLVPFVSMLLLFFDQPARMGMHWLPGSLLVVLAIGLLLRGARQPSR</sequence>
<keyword evidence="4 6" id="KW-1133">Transmembrane helix</keyword>
<dbReference type="OrthoDB" id="8028969at2"/>
<feature type="transmembrane region" description="Helical" evidence="6">
    <location>
        <begin position="299"/>
        <end position="318"/>
    </location>
</feature>
<feature type="transmembrane region" description="Helical" evidence="6">
    <location>
        <begin position="171"/>
        <end position="193"/>
    </location>
</feature>
<reference evidence="8 9" key="1">
    <citation type="submission" date="2014-03" db="EMBL/GenBank/DDBJ databases">
        <title>Complete genome sequence of Pseudomonas stutzeri 19SMN4.</title>
        <authorList>
            <person name="Brunet-Galmes I."/>
            <person name="Nogales B."/>
            <person name="Busquets A."/>
            <person name="Pena A."/>
            <person name="Gomila M."/>
            <person name="Garcia-Valdes E."/>
            <person name="Lalucat J."/>
            <person name="Bennasar A."/>
            <person name="Bosch R."/>
        </authorList>
    </citation>
    <scope>NUCLEOTIDE SEQUENCE [LARGE SCALE GENOMIC DNA]</scope>
    <source>
        <strain evidence="8 9">19SMN4</strain>
    </source>
</reference>
<evidence type="ECO:0000256" key="3">
    <source>
        <dbReference type="ARBA" id="ARBA00022692"/>
    </source>
</evidence>
<evidence type="ECO:0000256" key="6">
    <source>
        <dbReference type="SAM" id="Phobius"/>
    </source>
</evidence>
<feature type="transmembrane region" description="Helical" evidence="6">
    <location>
        <begin position="118"/>
        <end position="136"/>
    </location>
</feature>
<keyword evidence="3 6" id="KW-0812">Transmembrane</keyword>
<dbReference type="KEGG" id="pstu:UIB01_10845"/>
<dbReference type="InterPro" id="IPR000620">
    <property type="entry name" value="EamA_dom"/>
</dbReference>
<dbReference type="PANTHER" id="PTHR32322">
    <property type="entry name" value="INNER MEMBRANE TRANSPORTER"/>
    <property type="match status" value="1"/>
</dbReference>
<dbReference type="InterPro" id="IPR050638">
    <property type="entry name" value="AA-Vitamin_Transporters"/>
</dbReference>
<feature type="transmembrane region" description="Helical" evidence="6">
    <location>
        <begin position="270"/>
        <end position="293"/>
    </location>
</feature>
<protein>
    <recommendedName>
        <fullName evidence="7">EamA domain-containing protein</fullName>
    </recommendedName>
</protein>
<dbReference type="PATRIC" id="fig|316.97.peg.2165"/>
<feature type="transmembrane region" description="Helical" evidence="6">
    <location>
        <begin position="148"/>
        <end position="165"/>
    </location>
</feature>
<feature type="transmembrane region" description="Helical" evidence="6">
    <location>
        <begin position="92"/>
        <end position="112"/>
    </location>
</feature>
<feature type="transmembrane region" description="Helical" evidence="6">
    <location>
        <begin position="244"/>
        <end position="263"/>
    </location>
</feature>
<evidence type="ECO:0000256" key="1">
    <source>
        <dbReference type="ARBA" id="ARBA00004141"/>
    </source>
</evidence>
<accession>A0A023WTB7</accession>
<keyword evidence="5 6" id="KW-0472">Membrane</keyword>